<dbReference type="Proteomes" id="UP000308600">
    <property type="component" value="Unassembled WGS sequence"/>
</dbReference>
<evidence type="ECO:0000313" key="1">
    <source>
        <dbReference type="EMBL" id="TFK72893.1"/>
    </source>
</evidence>
<name>A0ACD3B3K4_9AGAR</name>
<protein>
    <submittedName>
        <fullName evidence="1">Calcium-dependent phosphotriesterase</fullName>
    </submittedName>
</protein>
<sequence length="442" mass="49097">MPTFRPLTFVSVLVAWLIYKNGLSVKNSILIKSPLPEGYYYGGNFTTQCTNLPNPADSDDLVKYCEDVTFWDLHDQSGKLSERRVILSCDPGRKQWNTVMGPLRDPEPLGTLFWYAPKYTKENVRRIAPDSVKPEKIVFKGYPEGHTFHPLGVDIYPSFGGNASNLYVVNHAKERTVIEQFVLSPNKPVATYIRTLSSPYFVAPNSLALTSPDSFYVTNDHLITRRWPIIGHFVPLLESLLALPLAFVLHITLNPPSSSKDAIQSLQIVEKLMPFPNGVSVSPSGKEVAIVSTTMNSAFIYNRDLTTNLLELKSQVQVPFSADNILYDDDSNLILAGHPNFPQLTKVVADEKDQVVAPSWVVEISPRKEAINVKTYQEDTLAPVSVHSKVSPSPDYAVKTLFQSDGSVFSTSCTGMRDTVSSVFYISGLYADPGVMVCRPQL</sequence>
<dbReference type="EMBL" id="ML208280">
    <property type="protein sequence ID" value="TFK72893.1"/>
    <property type="molecule type" value="Genomic_DNA"/>
</dbReference>
<organism evidence="1 2">
    <name type="scientific">Pluteus cervinus</name>
    <dbReference type="NCBI Taxonomy" id="181527"/>
    <lineage>
        <taxon>Eukaryota</taxon>
        <taxon>Fungi</taxon>
        <taxon>Dikarya</taxon>
        <taxon>Basidiomycota</taxon>
        <taxon>Agaricomycotina</taxon>
        <taxon>Agaricomycetes</taxon>
        <taxon>Agaricomycetidae</taxon>
        <taxon>Agaricales</taxon>
        <taxon>Pluteineae</taxon>
        <taxon>Pluteaceae</taxon>
        <taxon>Pluteus</taxon>
    </lineage>
</organism>
<keyword evidence="2" id="KW-1185">Reference proteome</keyword>
<evidence type="ECO:0000313" key="2">
    <source>
        <dbReference type="Proteomes" id="UP000308600"/>
    </source>
</evidence>
<proteinExistence type="predicted"/>
<accession>A0ACD3B3K4</accession>
<gene>
    <name evidence="1" type="ORF">BDN72DRAFT_815263</name>
</gene>
<reference evidence="1 2" key="1">
    <citation type="journal article" date="2019" name="Nat. Ecol. Evol.">
        <title>Megaphylogeny resolves global patterns of mushroom evolution.</title>
        <authorList>
            <person name="Varga T."/>
            <person name="Krizsan K."/>
            <person name="Foldi C."/>
            <person name="Dima B."/>
            <person name="Sanchez-Garcia M."/>
            <person name="Sanchez-Ramirez S."/>
            <person name="Szollosi G.J."/>
            <person name="Szarkandi J.G."/>
            <person name="Papp V."/>
            <person name="Albert L."/>
            <person name="Andreopoulos W."/>
            <person name="Angelini C."/>
            <person name="Antonin V."/>
            <person name="Barry K.W."/>
            <person name="Bougher N.L."/>
            <person name="Buchanan P."/>
            <person name="Buyck B."/>
            <person name="Bense V."/>
            <person name="Catcheside P."/>
            <person name="Chovatia M."/>
            <person name="Cooper J."/>
            <person name="Damon W."/>
            <person name="Desjardin D."/>
            <person name="Finy P."/>
            <person name="Geml J."/>
            <person name="Haridas S."/>
            <person name="Hughes K."/>
            <person name="Justo A."/>
            <person name="Karasinski D."/>
            <person name="Kautmanova I."/>
            <person name="Kiss B."/>
            <person name="Kocsube S."/>
            <person name="Kotiranta H."/>
            <person name="LaButti K.M."/>
            <person name="Lechner B.E."/>
            <person name="Liimatainen K."/>
            <person name="Lipzen A."/>
            <person name="Lukacs Z."/>
            <person name="Mihaltcheva S."/>
            <person name="Morgado L.N."/>
            <person name="Niskanen T."/>
            <person name="Noordeloos M.E."/>
            <person name="Ohm R.A."/>
            <person name="Ortiz-Santana B."/>
            <person name="Ovrebo C."/>
            <person name="Racz N."/>
            <person name="Riley R."/>
            <person name="Savchenko A."/>
            <person name="Shiryaev A."/>
            <person name="Soop K."/>
            <person name="Spirin V."/>
            <person name="Szebenyi C."/>
            <person name="Tomsovsky M."/>
            <person name="Tulloss R.E."/>
            <person name="Uehling J."/>
            <person name="Grigoriev I.V."/>
            <person name="Vagvolgyi C."/>
            <person name="Papp T."/>
            <person name="Martin F.M."/>
            <person name="Miettinen O."/>
            <person name="Hibbett D.S."/>
            <person name="Nagy L.G."/>
        </authorList>
    </citation>
    <scope>NUCLEOTIDE SEQUENCE [LARGE SCALE GENOMIC DNA]</scope>
    <source>
        <strain evidence="1 2">NL-1719</strain>
    </source>
</reference>